<dbReference type="AlphaFoldDB" id="A0A0E9W431"/>
<accession>A0A0E9W431</accession>
<organism evidence="1">
    <name type="scientific">Anguilla anguilla</name>
    <name type="common">European freshwater eel</name>
    <name type="synonym">Muraena anguilla</name>
    <dbReference type="NCBI Taxonomy" id="7936"/>
    <lineage>
        <taxon>Eukaryota</taxon>
        <taxon>Metazoa</taxon>
        <taxon>Chordata</taxon>
        <taxon>Craniata</taxon>
        <taxon>Vertebrata</taxon>
        <taxon>Euteleostomi</taxon>
        <taxon>Actinopterygii</taxon>
        <taxon>Neopterygii</taxon>
        <taxon>Teleostei</taxon>
        <taxon>Anguilliformes</taxon>
        <taxon>Anguillidae</taxon>
        <taxon>Anguilla</taxon>
    </lineage>
</organism>
<evidence type="ECO:0000313" key="1">
    <source>
        <dbReference type="EMBL" id="JAH84228.1"/>
    </source>
</evidence>
<name>A0A0E9W431_ANGAN</name>
<reference evidence="1" key="2">
    <citation type="journal article" date="2015" name="Fish Shellfish Immunol.">
        <title>Early steps in the European eel (Anguilla anguilla)-Vibrio vulnificus interaction in the gills: Role of the RtxA13 toxin.</title>
        <authorList>
            <person name="Callol A."/>
            <person name="Pajuelo D."/>
            <person name="Ebbesson L."/>
            <person name="Teles M."/>
            <person name="MacKenzie S."/>
            <person name="Amaro C."/>
        </authorList>
    </citation>
    <scope>NUCLEOTIDE SEQUENCE</scope>
</reference>
<proteinExistence type="predicted"/>
<protein>
    <submittedName>
        <fullName evidence="1">Uncharacterized protein</fullName>
    </submittedName>
</protein>
<dbReference type="EMBL" id="GBXM01024349">
    <property type="protein sequence ID" value="JAH84228.1"/>
    <property type="molecule type" value="Transcribed_RNA"/>
</dbReference>
<reference evidence="1" key="1">
    <citation type="submission" date="2014-11" db="EMBL/GenBank/DDBJ databases">
        <authorList>
            <person name="Amaro Gonzalez C."/>
        </authorList>
    </citation>
    <scope>NUCLEOTIDE SEQUENCE</scope>
</reference>
<sequence>MTAAGGWSGGCKAIHCSVRSAPRKVTRVGQLASRERKPFIASRIKPARCAVL</sequence>